<keyword evidence="4" id="KW-1185">Reference proteome</keyword>
<evidence type="ECO:0000313" key="3">
    <source>
        <dbReference type="EMBL" id="RTR21127.1"/>
    </source>
</evidence>
<evidence type="ECO:0000256" key="1">
    <source>
        <dbReference type="SAM" id="MobiDB-lite"/>
    </source>
</evidence>
<gene>
    <name evidence="3" type="ORF">EJ903_09645</name>
</gene>
<accession>A0A3S0KZ27</accession>
<dbReference type="OrthoDB" id="7856745at2"/>
<comment type="caution">
    <text evidence="3">The sequence shown here is derived from an EMBL/GenBank/DDBJ whole genome shotgun (WGS) entry which is preliminary data.</text>
</comment>
<dbReference type="AlphaFoldDB" id="A0A3S0KZ27"/>
<sequence>MVPLVGLHPAAASGDDHSRARAAVRDGRALPLERIVAQAKEQFGGEVLDVELEEERNGLRYELKMMAADGRILKVEYDAATGALVHVKGRRHHPDGPR</sequence>
<dbReference type="Gene3D" id="3.10.450.40">
    <property type="match status" value="1"/>
</dbReference>
<organism evidence="3 4">
    <name type="scientific">Azospirillum griseum</name>
    <dbReference type="NCBI Taxonomy" id="2496639"/>
    <lineage>
        <taxon>Bacteria</taxon>
        <taxon>Pseudomonadati</taxon>
        <taxon>Pseudomonadota</taxon>
        <taxon>Alphaproteobacteria</taxon>
        <taxon>Rhodospirillales</taxon>
        <taxon>Azospirillaceae</taxon>
        <taxon>Azospirillum</taxon>
    </lineage>
</organism>
<feature type="domain" description="PepSY" evidence="2">
    <location>
        <begin position="30"/>
        <end position="84"/>
    </location>
</feature>
<feature type="region of interest" description="Disordered" evidence="1">
    <location>
        <begin position="1"/>
        <end position="20"/>
    </location>
</feature>
<dbReference type="Pfam" id="PF03413">
    <property type="entry name" value="PepSY"/>
    <property type="match status" value="1"/>
</dbReference>
<proteinExistence type="predicted"/>
<dbReference type="EMBL" id="RXMA01000007">
    <property type="protein sequence ID" value="RTR21127.1"/>
    <property type="molecule type" value="Genomic_DNA"/>
</dbReference>
<dbReference type="InterPro" id="IPR025711">
    <property type="entry name" value="PepSY"/>
</dbReference>
<name>A0A3S0KZ27_9PROT</name>
<reference evidence="3 4" key="1">
    <citation type="submission" date="2018-12" db="EMBL/GenBank/DDBJ databases">
        <authorList>
            <person name="Yang Y."/>
        </authorList>
    </citation>
    <scope>NUCLEOTIDE SEQUENCE [LARGE SCALE GENOMIC DNA]</scope>
    <source>
        <strain evidence="3 4">L-25-5w-1</strain>
    </source>
</reference>
<protein>
    <recommendedName>
        <fullName evidence="2">PepSY domain-containing protein</fullName>
    </recommendedName>
</protein>
<evidence type="ECO:0000313" key="4">
    <source>
        <dbReference type="Proteomes" id="UP000277007"/>
    </source>
</evidence>
<evidence type="ECO:0000259" key="2">
    <source>
        <dbReference type="Pfam" id="PF03413"/>
    </source>
</evidence>
<dbReference type="Proteomes" id="UP000277007">
    <property type="component" value="Unassembled WGS sequence"/>
</dbReference>